<dbReference type="RefSeq" id="WP_310090048.1">
    <property type="nucleotide sequence ID" value="NZ_JAVDTT010000001.1"/>
</dbReference>
<gene>
    <name evidence="2" type="ORF">J2W94_000487</name>
</gene>
<dbReference type="EMBL" id="JAVDTT010000001">
    <property type="protein sequence ID" value="MDR6840223.1"/>
    <property type="molecule type" value="Genomic_DNA"/>
</dbReference>
<comment type="caution">
    <text evidence="2">The sequence shown here is derived from an EMBL/GenBank/DDBJ whole genome shotgun (WGS) entry which is preliminary data.</text>
</comment>
<proteinExistence type="predicted"/>
<dbReference type="Proteomes" id="UP001254759">
    <property type="component" value="Unassembled WGS sequence"/>
</dbReference>
<keyword evidence="3" id="KW-1185">Reference proteome</keyword>
<dbReference type="PIRSF" id="PIRSF028520">
    <property type="entry name" value="UCP028520"/>
    <property type="match status" value="1"/>
</dbReference>
<dbReference type="Gene3D" id="3.40.630.30">
    <property type="match status" value="1"/>
</dbReference>
<name>A0ABU1RN74_9GAMM</name>
<feature type="domain" description="N-acetyltransferase" evidence="1">
    <location>
        <begin position="8"/>
        <end position="164"/>
    </location>
</feature>
<accession>A0ABU1RN74</accession>
<dbReference type="InterPro" id="IPR000182">
    <property type="entry name" value="GNAT_dom"/>
</dbReference>
<sequence>MAETGRLAVIRDANKDDFERILALNQEAVHFTSPMDLARLTHLDTQSAYHRVIELNGEVVAFLLALREGADYPNPNYGWFSERLDSFLYVDRIVIASTQQGKRLGQALYDDLFAYARQQGLGQIACEFDVDPPNPVSQKFHARYGFGEVGTHWVAGGSKRVSLQVAPLPSE</sequence>
<evidence type="ECO:0000259" key="1">
    <source>
        <dbReference type="PROSITE" id="PS51186"/>
    </source>
</evidence>
<dbReference type="PROSITE" id="PS51186">
    <property type="entry name" value="GNAT"/>
    <property type="match status" value="1"/>
</dbReference>
<dbReference type="InterPro" id="IPR016181">
    <property type="entry name" value="Acyl_CoA_acyltransferase"/>
</dbReference>
<dbReference type="Pfam" id="PF00583">
    <property type="entry name" value="Acetyltransf_1"/>
    <property type="match status" value="1"/>
</dbReference>
<dbReference type="CDD" id="cd04301">
    <property type="entry name" value="NAT_SF"/>
    <property type="match status" value="1"/>
</dbReference>
<organism evidence="2 3">
    <name type="scientific">Pseudoxanthomonas sacheonensis</name>
    <dbReference type="NCBI Taxonomy" id="443615"/>
    <lineage>
        <taxon>Bacteria</taxon>
        <taxon>Pseudomonadati</taxon>
        <taxon>Pseudomonadota</taxon>
        <taxon>Gammaproteobacteria</taxon>
        <taxon>Lysobacterales</taxon>
        <taxon>Lysobacteraceae</taxon>
        <taxon>Pseudoxanthomonas</taxon>
    </lineage>
</organism>
<reference evidence="2 3" key="1">
    <citation type="submission" date="2023-07" db="EMBL/GenBank/DDBJ databases">
        <title>Sorghum-associated microbial communities from plants grown in Nebraska, USA.</title>
        <authorList>
            <person name="Schachtman D."/>
        </authorList>
    </citation>
    <scope>NUCLEOTIDE SEQUENCE [LARGE SCALE GENOMIC DNA]</scope>
    <source>
        <strain evidence="2 3">BE107</strain>
    </source>
</reference>
<protein>
    <submittedName>
        <fullName evidence="2">GNAT superfamily acetyltransferase</fullName>
    </submittedName>
</protein>
<dbReference type="InterPro" id="IPR016890">
    <property type="entry name" value="UCP028520"/>
</dbReference>
<evidence type="ECO:0000313" key="3">
    <source>
        <dbReference type="Proteomes" id="UP001254759"/>
    </source>
</evidence>
<dbReference type="SUPFAM" id="SSF55729">
    <property type="entry name" value="Acyl-CoA N-acyltransferases (Nat)"/>
    <property type="match status" value="1"/>
</dbReference>
<evidence type="ECO:0000313" key="2">
    <source>
        <dbReference type="EMBL" id="MDR6840223.1"/>
    </source>
</evidence>